<dbReference type="STRING" id="1125712.HMPREF1316_2213"/>
<dbReference type="InterPro" id="IPR029068">
    <property type="entry name" value="Glyas_Bleomycin-R_OHBP_Dase"/>
</dbReference>
<keyword evidence="2" id="KW-1185">Reference proteome</keyword>
<dbReference type="Gene3D" id="3.10.180.10">
    <property type="entry name" value="2,3-Dihydroxybiphenyl 1,2-Dioxygenase, domain 1"/>
    <property type="match status" value="1"/>
</dbReference>
<dbReference type="SUPFAM" id="SSF54593">
    <property type="entry name" value="Glyoxalase/Bleomycin resistance protein/Dihydroxybiphenyl dioxygenase"/>
    <property type="match status" value="1"/>
</dbReference>
<dbReference type="AlphaFoldDB" id="U2TCQ6"/>
<organism evidence="1 2">
    <name type="scientific">Olsenella profusa F0195</name>
    <dbReference type="NCBI Taxonomy" id="1125712"/>
    <lineage>
        <taxon>Bacteria</taxon>
        <taxon>Bacillati</taxon>
        <taxon>Actinomycetota</taxon>
        <taxon>Coriobacteriia</taxon>
        <taxon>Coriobacteriales</taxon>
        <taxon>Atopobiaceae</taxon>
        <taxon>Olsenella</taxon>
    </lineage>
</organism>
<comment type="caution">
    <text evidence="1">The sequence shown here is derived from an EMBL/GenBank/DDBJ whole genome shotgun (WGS) entry which is preliminary data.</text>
</comment>
<dbReference type="Proteomes" id="UP000016638">
    <property type="component" value="Unassembled WGS sequence"/>
</dbReference>
<dbReference type="PATRIC" id="fig|1125712.3.peg.65"/>
<gene>
    <name evidence="1" type="ORF">HMPREF1316_2213</name>
</gene>
<sequence length="126" mass="13848">MEQQDGPVELFDMHISHVGINAASKEEAEEIVALLSVLIGLRRSVTAPVSVFAGTLVEVMLPEAARGEKGHIGFYVNDIPAAIEWFAQRGFEVNPETMSLNPDGSIHLIYFKRQIAGFAIHLTCDR</sequence>
<proteinExistence type="predicted"/>
<protein>
    <recommendedName>
        <fullName evidence="3">VOC domain-containing protein</fullName>
    </recommendedName>
</protein>
<evidence type="ECO:0008006" key="3">
    <source>
        <dbReference type="Google" id="ProtNLM"/>
    </source>
</evidence>
<dbReference type="EMBL" id="AWEZ01000004">
    <property type="protein sequence ID" value="ERL10814.1"/>
    <property type="molecule type" value="Genomic_DNA"/>
</dbReference>
<dbReference type="RefSeq" id="WP_021724901.1">
    <property type="nucleotide sequence ID" value="NZ_AWEZ01000004.1"/>
</dbReference>
<dbReference type="eggNOG" id="COG0346">
    <property type="taxonomic scope" value="Bacteria"/>
</dbReference>
<evidence type="ECO:0000313" key="1">
    <source>
        <dbReference type="EMBL" id="ERL10814.1"/>
    </source>
</evidence>
<dbReference type="OrthoDB" id="5112943at2"/>
<evidence type="ECO:0000313" key="2">
    <source>
        <dbReference type="Proteomes" id="UP000016638"/>
    </source>
</evidence>
<reference evidence="1 2" key="1">
    <citation type="submission" date="2013-08" db="EMBL/GenBank/DDBJ databases">
        <authorList>
            <person name="Durkin A.S."/>
            <person name="Haft D.R."/>
            <person name="McCorrison J."/>
            <person name="Torralba M."/>
            <person name="Gillis M."/>
            <person name="Haft D.H."/>
            <person name="Methe B."/>
            <person name="Sutton G."/>
            <person name="Nelson K.E."/>
        </authorList>
    </citation>
    <scope>NUCLEOTIDE SEQUENCE [LARGE SCALE GENOMIC DNA]</scope>
    <source>
        <strain evidence="1 2">F0195</strain>
    </source>
</reference>
<name>U2TCQ6_9ACTN</name>
<accession>U2TCQ6</accession>